<dbReference type="Proteomes" id="UP001469553">
    <property type="component" value="Unassembled WGS sequence"/>
</dbReference>
<name>A0ABV0ZG52_9TELE</name>
<accession>A0ABV0ZG52</accession>
<organism evidence="1 2">
    <name type="scientific">Ameca splendens</name>
    <dbReference type="NCBI Taxonomy" id="208324"/>
    <lineage>
        <taxon>Eukaryota</taxon>
        <taxon>Metazoa</taxon>
        <taxon>Chordata</taxon>
        <taxon>Craniata</taxon>
        <taxon>Vertebrata</taxon>
        <taxon>Euteleostomi</taxon>
        <taxon>Actinopterygii</taxon>
        <taxon>Neopterygii</taxon>
        <taxon>Teleostei</taxon>
        <taxon>Neoteleostei</taxon>
        <taxon>Acanthomorphata</taxon>
        <taxon>Ovalentaria</taxon>
        <taxon>Atherinomorphae</taxon>
        <taxon>Cyprinodontiformes</taxon>
        <taxon>Goodeidae</taxon>
        <taxon>Ameca</taxon>
    </lineage>
</organism>
<sequence>SKTGLTQQGNQTHHTDCLRCQISRFGQGDQNTALETPDSKASKVYAVIRVCLLQGDSLTTSPCGCFVQISHKSQHISDENTANFPFSCIQLSSWPSFRLSRGLIILQEEWHVVKMRNKPIGLIPQSYLTSKLDHMPLIF</sequence>
<gene>
    <name evidence="1" type="ORF">AMECASPLE_031599</name>
</gene>
<keyword evidence="2" id="KW-1185">Reference proteome</keyword>
<dbReference type="EMBL" id="JAHRIP010060383">
    <property type="protein sequence ID" value="MEQ2304849.1"/>
    <property type="molecule type" value="Genomic_DNA"/>
</dbReference>
<evidence type="ECO:0000313" key="1">
    <source>
        <dbReference type="EMBL" id="MEQ2304849.1"/>
    </source>
</evidence>
<comment type="caution">
    <text evidence="1">The sequence shown here is derived from an EMBL/GenBank/DDBJ whole genome shotgun (WGS) entry which is preliminary data.</text>
</comment>
<reference evidence="1 2" key="1">
    <citation type="submission" date="2021-06" db="EMBL/GenBank/DDBJ databases">
        <authorList>
            <person name="Palmer J.M."/>
        </authorList>
    </citation>
    <scope>NUCLEOTIDE SEQUENCE [LARGE SCALE GENOMIC DNA]</scope>
    <source>
        <strain evidence="1 2">AS_MEX2019</strain>
        <tissue evidence="1">Muscle</tissue>
    </source>
</reference>
<protein>
    <submittedName>
        <fullName evidence="1">Uncharacterized protein</fullName>
    </submittedName>
</protein>
<evidence type="ECO:0000313" key="2">
    <source>
        <dbReference type="Proteomes" id="UP001469553"/>
    </source>
</evidence>
<proteinExistence type="predicted"/>
<feature type="non-terminal residue" evidence="1">
    <location>
        <position position="1"/>
    </location>
</feature>